<feature type="non-terminal residue" evidence="1">
    <location>
        <position position="1"/>
    </location>
</feature>
<dbReference type="EMBL" id="BARU01007051">
    <property type="protein sequence ID" value="GAH40584.1"/>
    <property type="molecule type" value="Genomic_DNA"/>
</dbReference>
<organism evidence="1">
    <name type="scientific">marine sediment metagenome</name>
    <dbReference type="NCBI Taxonomy" id="412755"/>
    <lineage>
        <taxon>unclassified sequences</taxon>
        <taxon>metagenomes</taxon>
        <taxon>ecological metagenomes</taxon>
    </lineage>
</organism>
<comment type="caution">
    <text evidence="1">The sequence shown here is derived from an EMBL/GenBank/DDBJ whole genome shotgun (WGS) entry which is preliminary data.</text>
</comment>
<proteinExistence type="predicted"/>
<accession>X1GG60</accession>
<dbReference type="AlphaFoldDB" id="X1GG60"/>
<reference evidence="1" key="1">
    <citation type="journal article" date="2014" name="Front. Microbiol.">
        <title>High frequency of phylogenetically diverse reductive dehalogenase-homologous genes in deep subseafloor sedimentary metagenomes.</title>
        <authorList>
            <person name="Kawai M."/>
            <person name="Futagami T."/>
            <person name="Toyoda A."/>
            <person name="Takaki Y."/>
            <person name="Nishi S."/>
            <person name="Hori S."/>
            <person name="Arai W."/>
            <person name="Tsubouchi T."/>
            <person name="Morono Y."/>
            <person name="Uchiyama I."/>
            <person name="Ito T."/>
            <person name="Fujiyama A."/>
            <person name="Inagaki F."/>
            <person name="Takami H."/>
        </authorList>
    </citation>
    <scope>NUCLEOTIDE SEQUENCE</scope>
    <source>
        <strain evidence="1">Expedition CK06-06</strain>
    </source>
</reference>
<name>X1GG60_9ZZZZ</name>
<gene>
    <name evidence="1" type="ORF">S03H2_13900</name>
</gene>
<evidence type="ECO:0000313" key="1">
    <source>
        <dbReference type="EMBL" id="GAH40584.1"/>
    </source>
</evidence>
<sequence>SMTKVMDIRRLSDTTENDLFSSKEKSINFL</sequence>
<protein>
    <submittedName>
        <fullName evidence="1">Uncharacterized protein</fullName>
    </submittedName>
</protein>